<dbReference type="InterPro" id="IPR000719">
    <property type="entry name" value="Prot_kinase_dom"/>
</dbReference>
<dbReference type="AlphaFoldDB" id="A0A7J5YRX3"/>
<dbReference type="InterPro" id="IPR011009">
    <property type="entry name" value="Kinase-like_dom_sf"/>
</dbReference>
<dbReference type="Pfam" id="PF00069">
    <property type="entry name" value="Pkinase"/>
    <property type="match status" value="1"/>
</dbReference>
<keyword evidence="4" id="KW-0547">Nucleotide-binding</keyword>
<dbReference type="PANTHER" id="PTHR47238:SF2">
    <property type="entry name" value="DUAL SPECIFICITY MITOGEN-ACTIVATED PROTEIN KINASE KINASE HEMIPTEROUS"/>
    <property type="match status" value="1"/>
</dbReference>
<keyword evidence="2" id="KW-0597">Phosphoprotein</keyword>
<evidence type="ECO:0000256" key="2">
    <source>
        <dbReference type="ARBA" id="ARBA00022553"/>
    </source>
</evidence>
<evidence type="ECO:0000313" key="15">
    <source>
        <dbReference type="Proteomes" id="UP000518266"/>
    </source>
</evidence>
<name>A0A7J5YRX3_DISMA</name>
<evidence type="ECO:0000256" key="5">
    <source>
        <dbReference type="ARBA" id="ARBA00022777"/>
    </source>
</evidence>
<dbReference type="Gene3D" id="6.10.140.2120">
    <property type="match status" value="1"/>
</dbReference>
<dbReference type="SUPFAM" id="SSF56112">
    <property type="entry name" value="Protein kinase-like (PK-like)"/>
    <property type="match status" value="1"/>
</dbReference>
<dbReference type="GO" id="GO:0005524">
    <property type="term" value="F:ATP binding"/>
    <property type="evidence" value="ECO:0007669"/>
    <property type="project" value="UniProtKB-KW"/>
</dbReference>
<keyword evidence="1" id="KW-0723">Serine/threonine-protein kinase</keyword>
<evidence type="ECO:0000256" key="11">
    <source>
        <dbReference type="ARBA" id="ARBA00049299"/>
    </source>
</evidence>
<evidence type="ECO:0000256" key="4">
    <source>
        <dbReference type="ARBA" id="ARBA00022741"/>
    </source>
</evidence>
<dbReference type="GO" id="GO:0004708">
    <property type="term" value="F:MAP kinase kinase activity"/>
    <property type="evidence" value="ECO:0007669"/>
    <property type="project" value="UniProtKB-EC"/>
</dbReference>
<gene>
    <name evidence="14" type="ORF">F7725_005659</name>
</gene>
<sequence>MDLDVVLKSHDCPYIIQCYGAIVTNIVKALLYLKDKHGVIHRDVKPSNILLDDKGQIKLCDFGISGRLVDSKAKTRSAGCAAYMAFPYKNCKTDFEVLTKVLQEDPPLLPLGMGFSLDFQSFVKDCLTKDHRKRPKYHTLLEHSFIRRYEVVDVDVAGWFQAVMDRTESPRSSQCYSHQHQLHSLFSR</sequence>
<dbReference type="InterPro" id="IPR052468">
    <property type="entry name" value="Dual_spec_MAPK_kinase"/>
</dbReference>
<dbReference type="Gene3D" id="1.10.510.10">
    <property type="entry name" value="Transferase(Phosphotransferase) domain 1"/>
    <property type="match status" value="2"/>
</dbReference>
<accession>A0A7J5YRX3</accession>
<reference evidence="14 15" key="1">
    <citation type="submission" date="2020-03" db="EMBL/GenBank/DDBJ databases">
        <title>Dissostichus mawsoni Genome sequencing and assembly.</title>
        <authorList>
            <person name="Park H."/>
        </authorList>
    </citation>
    <scope>NUCLEOTIDE SEQUENCE [LARGE SCALE GENOMIC DNA]</scope>
    <source>
        <strain evidence="14">DM0001</strain>
        <tissue evidence="14">Muscle</tissue>
    </source>
</reference>
<comment type="similarity">
    <text evidence="8">Belongs to the protein kinase superfamily. STE Ser/Thr protein kinase family. MAP kinase kinase subfamily.</text>
</comment>
<comment type="catalytic activity">
    <reaction evidence="12">
        <text>L-tyrosyl-[protein] + ATP = O-phospho-L-tyrosyl-[protein] + ADP + H(+)</text>
        <dbReference type="Rhea" id="RHEA:10596"/>
        <dbReference type="Rhea" id="RHEA-COMP:10136"/>
        <dbReference type="Rhea" id="RHEA-COMP:20101"/>
        <dbReference type="ChEBI" id="CHEBI:15378"/>
        <dbReference type="ChEBI" id="CHEBI:30616"/>
        <dbReference type="ChEBI" id="CHEBI:46858"/>
        <dbReference type="ChEBI" id="CHEBI:61978"/>
        <dbReference type="ChEBI" id="CHEBI:456216"/>
        <dbReference type="EC" id="2.7.12.2"/>
    </reaction>
</comment>
<evidence type="ECO:0000313" key="14">
    <source>
        <dbReference type="EMBL" id="KAF3852304.1"/>
    </source>
</evidence>
<comment type="caution">
    <text evidence="14">The sequence shown here is derived from an EMBL/GenBank/DDBJ whole genome shotgun (WGS) entry which is preliminary data.</text>
</comment>
<organism evidence="14 15">
    <name type="scientific">Dissostichus mawsoni</name>
    <name type="common">Antarctic cod</name>
    <dbReference type="NCBI Taxonomy" id="36200"/>
    <lineage>
        <taxon>Eukaryota</taxon>
        <taxon>Metazoa</taxon>
        <taxon>Chordata</taxon>
        <taxon>Craniata</taxon>
        <taxon>Vertebrata</taxon>
        <taxon>Euteleostomi</taxon>
        <taxon>Actinopterygii</taxon>
        <taxon>Neopterygii</taxon>
        <taxon>Teleostei</taxon>
        <taxon>Neoteleostei</taxon>
        <taxon>Acanthomorphata</taxon>
        <taxon>Eupercaria</taxon>
        <taxon>Perciformes</taxon>
        <taxon>Notothenioidei</taxon>
        <taxon>Nototheniidae</taxon>
        <taxon>Dissostichus</taxon>
    </lineage>
</organism>
<dbReference type="Proteomes" id="UP000518266">
    <property type="component" value="Unassembled WGS sequence"/>
</dbReference>
<dbReference type="EMBL" id="JAAKFY010000009">
    <property type="protein sequence ID" value="KAF3852304.1"/>
    <property type="molecule type" value="Genomic_DNA"/>
</dbReference>
<dbReference type="EC" id="2.7.12.2" evidence="9"/>
<evidence type="ECO:0000256" key="1">
    <source>
        <dbReference type="ARBA" id="ARBA00022527"/>
    </source>
</evidence>
<evidence type="ECO:0000256" key="7">
    <source>
        <dbReference type="ARBA" id="ARBA00023137"/>
    </source>
</evidence>
<evidence type="ECO:0000259" key="13">
    <source>
        <dbReference type="PROSITE" id="PS50011"/>
    </source>
</evidence>
<protein>
    <recommendedName>
        <fullName evidence="9">mitogen-activated protein kinase kinase</fullName>
        <ecNumber evidence="9">2.7.12.2</ecNumber>
    </recommendedName>
</protein>
<evidence type="ECO:0000256" key="10">
    <source>
        <dbReference type="ARBA" id="ARBA00049014"/>
    </source>
</evidence>
<keyword evidence="15" id="KW-1185">Reference proteome</keyword>
<keyword evidence="6" id="KW-0067">ATP-binding</keyword>
<keyword evidence="7" id="KW-0829">Tyrosine-protein kinase</keyword>
<dbReference type="PROSITE" id="PS00108">
    <property type="entry name" value="PROTEIN_KINASE_ST"/>
    <property type="match status" value="1"/>
</dbReference>
<comment type="catalytic activity">
    <reaction evidence="11">
        <text>L-threonyl-[protein] + ATP = O-phospho-L-threonyl-[protein] + ADP + H(+)</text>
        <dbReference type="Rhea" id="RHEA:46608"/>
        <dbReference type="Rhea" id="RHEA-COMP:11060"/>
        <dbReference type="Rhea" id="RHEA-COMP:11605"/>
        <dbReference type="ChEBI" id="CHEBI:15378"/>
        <dbReference type="ChEBI" id="CHEBI:30013"/>
        <dbReference type="ChEBI" id="CHEBI:30616"/>
        <dbReference type="ChEBI" id="CHEBI:61977"/>
        <dbReference type="ChEBI" id="CHEBI:456216"/>
        <dbReference type="EC" id="2.7.12.2"/>
    </reaction>
</comment>
<evidence type="ECO:0000256" key="6">
    <source>
        <dbReference type="ARBA" id="ARBA00022840"/>
    </source>
</evidence>
<keyword evidence="3" id="KW-0808">Transferase</keyword>
<dbReference type="SMART" id="SM00220">
    <property type="entry name" value="S_TKc"/>
    <property type="match status" value="1"/>
</dbReference>
<evidence type="ECO:0000256" key="3">
    <source>
        <dbReference type="ARBA" id="ARBA00022679"/>
    </source>
</evidence>
<dbReference type="PROSITE" id="PS50011">
    <property type="entry name" value="PROTEIN_KINASE_DOM"/>
    <property type="match status" value="1"/>
</dbReference>
<keyword evidence="5" id="KW-0418">Kinase</keyword>
<feature type="domain" description="Protein kinase" evidence="13">
    <location>
        <begin position="1"/>
        <end position="146"/>
    </location>
</feature>
<dbReference type="InterPro" id="IPR008271">
    <property type="entry name" value="Ser/Thr_kinase_AS"/>
</dbReference>
<dbReference type="OrthoDB" id="10252354at2759"/>
<comment type="catalytic activity">
    <reaction evidence="10">
        <text>L-seryl-[protein] + ATP = O-phospho-L-seryl-[protein] + ADP + H(+)</text>
        <dbReference type="Rhea" id="RHEA:17989"/>
        <dbReference type="Rhea" id="RHEA-COMP:9863"/>
        <dbReference type="Rhea" id="RHEA-COMP:11604"/>
        <dbReference type="ChEBI" id="CHEBI:15378"/>
        <dbReference type="ChEBI" id="CHEBI:29999"/>
        <dbReference type="ChEBI" id="CHEBI:30616"/>
        <dbReference type="ChEBI" id="CHEBI:83421"/>
        <dbReference type="ChEBI" id="CHEBI:456216"/>
        <dbReference type="EC" id="2.7.12.2"/>
    </reaction>
</comment>
<evidence type="ECO:0000256" key="8">
    <source>
        <dbReference type="ARBA" id="ARBA00038035"/>
    </source>
</evidence>
<proteinExistence type="inferred from homology"/>
<dbReference type="GO" id="GO:0004674">
    <property type="term" value="F:protein serine/threonine kinase activity"/>
    <property type="evidence" value="ECO:0007669"/>
    <property type="project" value="UniProtKB-KW"/>
</dbReference>
<dbReference type="PANTHER" id="PTHR47238">
    <property type="entry name" value="MITOGEN-ACTIVATED PROTEIN KINASE KINASE 5"/>
    <property type="match status" value="1"/>
</dbReference>
<evidence type="ECO:0000256" key="9">
    <source>
        <dbReference type="ARBA" id="ARBA00038999"/>
    </source>
</evidence>
<evidence type="ECO:0000256" key="12">
    <source>
        <dbReference type="ARBA" id="ARBA00051693"/>
    </source>
</evidence>
<dbReference type="GO" id="GO:0004713">
    <property type="term" value="F:protein tyrosine kinase activity"/>
    <property type="evidence" value="ECO:0007669"/>
    <property type="project" value="UniProtKB-KW"/>
</dbReference>
<dbReference type="GO" id="GO:0006950">
    <property type="term" value="P:response to stress"/>
    <property type="evidence" value="ECO:0007669"/>
    <property type="project" value="UniProtKB-ARBA"/>
</dbReference>